<evidence type="ECO:0000313" key="8">
    <source>
        <dbReference type="Proteomes" id="UP001064782"/>
    </source>
</evidence>
<dbReference type="Gene3D" id="3.40.50.2300">
    <property type="match status" value="1"/>
</dbReference>
<dbReference type="InterPro" id="IPR036388">
    <property type="entry name" value="WH-like_DNA-bd_sf"/>
</dbReference>
<evidence type="ECO:0000313" key="7">
    <source>
        <dbReference type="EMBL" id="GLD31971.1"/>
    </source>
</evidence>
<evidence type="ECO:0000256" key="3">
    <source>
        <dbReference type="PROSITE-ProRule" id="PRU01091"/>
    </source>
</evidence>
<sequence>MKVLVVDVEPHLLRSLRNALAGQGYQVVTADSGAAGLRAAVTHDPAVAVLDFALPDMPGVQMLRKLRRRTTAPVLVLSDRSRPSDKVQALDAGADDYVTKPFDMEEFLARLRAAIRRAKVADAAEQVVETASFTVDLRAKKVSRDGADIHLTPTEWNILELLARNRGRLVQREMLLDAVRGPTHPTGTTYLRVYLAQLRRKLEPDPSHPIHLVTEAGMGYRFEQR</sequence>
<reference evidence="7" key="1">
    <citation type="submission" date="2022-08" db="EMBL/GenBank/DDBJ databases">
        <title>Mycobacterium kiyosense sp. nov., scotochromogenic slow-glowing species isolated from respiratory specimens.</title>
        <authorList>
            <person name="Fukano H."/>
            <person name="Kazumi Y."/>
            <person name="Sakagami N."/>
            <person name="Ato M."/>
            <person name="Mitarai S."/>
            <person name="Hoshino Y."/>
        </authorList>
    </citation>
    <scope>NUCLEOTIDE SEQUENCE</scope>
    <source>
        <strain evidence="7">1413</strain>
        <strain evidence="6">SRL2020-028</strain>
    </source>
</reference>
<name>A0A9P3Q6J6_9MYCO</name>
<proteinExistence type="predicted"/>
<comment type="caution">
    <text evidence="7">The sequence shown here is derived from an EMBL/GenBank/DDBJ whole genome shotgun (WGS) entry which is preliminary data.</text>
</comment>
<dbReference type="GO" id="GO:0006355">
    <property type="term" value="P:regulation of DNA-templated transcription"/>
    <property type="evidence" value="ECO:0007669"/>
    <property type="project" value="InterPro"/>
</dbReference>
<dbReference type="Proteomes" id="UP001064782">
    <property type="component" value="Unassembled WGS sequence"/>
</dbReference>
<feature type="domain" description="OmpR/PhoB-type" evidence="5">
    <location>
        <begin position="125"/>
        <end position="224"/>
    </location>
</feature>
<evidence type="ECO:0000313" key="6">
    <source>
        <dbReference type="EMBL" id="GLB82165.1"/>
    </source>
</evidence>
<dbReference type="SUPFAM" id="SSF52172">
    <property type="entry name" value="CheY-like"/>
    <property type="match status" value="1"/>
</dbReference>
<dbReference type="CDD" id="cd00383">
    <property type="entry name" value="trans_reg_C"/>
    <property type="match status" value="1"/>
</dbReference>
<dbReference type="GO" id="GO:0005829">
    <property type="term" value="C:cytosol"/>
    <property type="evidence" value="ECO:0007669"/>
    <property type="project" value="TreeGrafter"/>
</dbReference>
<feature type="DNA-binding region" description="OmpR/PhoB-type" evidence="3">
    <location>
        <begin position="125"/>
        <end position="224"/>
    </location>
</feature>
<feature type="modified residue" description="4-aspartylphosphate" evidence="2">
    <location>
        <position position="51"/>
    </location>
</feature>
<protein>
    <submittedName>
        <fullName evidence="7">DNA-binding response regulator</fullName>
    </submittedName>
</protein>
<dbReference type="InterPro" id="IPR039420">
    <property type="entry name" value="WalR-like"/>
</dbReference>
<evidence type="ECO:0000259" key="5">
    <source>
        <dbReference type="PROSITE" id="PS51755"/>
    </source>
</evidence>
<dbReference type="GO" id="GO:0032993">
    <property type="term" value="C:protein-DNA complex"/>
    <property type="evidence" value="ECO:0007669"/>
    <property type="project" value="TreeGrafter"/>
</dbReference>
<feature type="domain" description="Response regulatory" evidence="4">
    <location>
        <begin position="2"/>
        <end position="115"/>
    </location>
</feature>
<accession>A0A9P3Q6J6</accession>
<keyword evidence="1 3" id="KW-0238">DNA-binding</keyword>
<dbReference type="EMBL" id="BRXE01000009">
    <property type="protein sequence ID" value="GLB82165.1"/>
    <property type="molecule type" value="Genomic_DNA"/>
</dbReference>
<dbReference type="Proteomes" id="UP001165663">
    <property type="component" value="Unassembled WGS sequence"/>
</dbReference>
<dbReference type="Gene3D" id="6.10.250.690">
    <property type="match status" value="1"/>
</dbReference>
<dbReference type="Gene3D" id="1.10.10.10">
    <property type="entry name" value="Winged helix-like DNA-binding domain superfamily/Winged helix DNA-binding domain"/>
    <property type="match status" value="1"/>
</dbReference>
<dbReference type="InterPro" id="IPR001789">
    <property type="entry name" value="Sig_transdc_resp-reg_receiver"/>
</dbReference>
<evidence type="ECO:0000256" key="1">
    <source>
        <dbReference type="ARBA" id="ARBA00023125"/>
    </source>
</evidence>
<dbReference type="Pfam" id="PF00486">
    <property type="entry name" value="Trans_reg_C"/>
    <property type="match status" value="1"/>
</dbReference>
<gene>
    <name evidence="7" type="ORF">Mkiyose1413_38540</name>
    <name evidence="6" type="ORF">SRL2020028_14210</name>
</gene>
<keyword evidence="2" id="KW-0597">Phosphoprotein</keyword>
<dbReference type="SMART" id="SM00862">
    <property type="entry name" value="Trans_reg_C"/>
    <property type="match status" value="1"/>
</dbReference>
<dbReference type="SMART" id="SM00448">
    <property type="entry name" value="REC"/>
    <property type="match status" value="1"/>
</dbReference>
<dbReference type="AlphaFoldDB" id="A0A9P3Q6J6"/>
<dbReference type="Pfam" id="PF00072">
    <property type="entry name" value="Response_reg"/>
    <property type="match status" value="1"/>
</dbReference>
<dbReference type="PROSITE" id="PS51755">
    <property type="entry name" value="OMPR_PHOB"/>
    <property type="match status" value="1"/>
</dbReference>
<evidence type="ECO:0000256" key="2">
    <source>
        <dbReference type="PROSITE-ProRule" id="PRU00169"/>
    </source>
</evidence>
<organism evidence="7 8">
    <name type="scientific">Mycobacterium kiyosense</name>
    <dbReference type="NCBI Taxonomy" id="2871094"/>
    <lineage>
        <taxon>Bacteria</taxon>
        <taxon>Bacillati</taxon>
        <taxon>Actinomycetota</taxon>
        <taxon>Actinomycetes</taxon>
        <taxon>Mycobacteriales</taxon>
        <taxon>Mycobacteriaceae</taxon>
        <taxon>Mycobacterium</taxon>
    </lineage>
</organism>
<keyword evidence="8" id="KW-1185">Reference proteome</keyword>
<dbReference type="PANTHER" id="PTHR48111">
    <property type="entry name" value="REGULATOR OF RPOS"/>
    <property type="match status" value="1"/>
</dbReference>
<dbReference type="EMBL" id="BRZI01000034">
    <property type="protein sequence ID" value="GLD31971.1"/>
    <property type="molecule type" value="Genomic_DNA"/>
</dbReference>
<dbReference type="InterPro" id="IPR001867">
    <property type="entry name" value="OmpR/PhoB-type_DNA-bd"/>
</dbReference>
<dbReference type="PANTHER" id="PTHR48111:SF50">
    <property type="entry name" value="KDP OPERON TRANSCRIPTIONAL REGULATORY PROTEIN KDPE"/>
    <property type="match status" value="1"/>
</dbReference>
<dbReference type="PROSITE" id="PS50110">
    <property type="entry name" value="RESPONSE_REGULATORY"/>
    <property type="match status" value="1"/>
</dbReference>
<evidence type="ECO:0000259" key="4">
    <source>
        <dbReference type="PROSITE" id="PS50110"/>
    </source>
</evidence>
<dbReference type="InterPro" id="IPR011006">
    <property type="entry name" value="CheY-like_superfamily"/>
</dbReference>
<dbReference type="GO" id="GO:0000156">
    <property type="term" value="F:phosphorelay response regulator activity"/>
    <property type="evidence" value="ECO:0007669"/>
    <property type="project" value="TreeGrafter"/>
</dbReference>
<dbReference type="GO" id="GO:0000976">
    <property type="term" value="F:transcription cis-regulatory region binding"/>
    <property type="evidence" value="ECO:0007669"/>
    <property type="project" value="TreeGrafter"/>
</dbReference>